<dbReference type="InterPro" id="IPR016151">
    <property type="entry name" value="DNA_mismatch_repair_MutS_N"/>
</dbReference>
<dbReference type="InterPro" id="IPR007695">
    <property type="entry name" value="DNA_mismatch_repair_MutS-lik_N"/>
</dbReference>
<reference evidence="12 13" key="1">
    <citation type="journal article" date="2024" name="Insects">
        <title>An Improved Chromosome-Level Genome Assembly of the Firefly Pyrocoelia pectoralis.</title>
        <authorList>
            <person name="Fu X."/>
            <person name="Meyer-Rochow V.B."/>
            <person name="Ballantyne L."/>
            <person name="Zhu X."/>
        </authorList>
    </citation>
    <scope>NUCLEOTIDE SEQUENCE [LARGE SCALE GENOMIC DNA]</scope>
    <source>
        <strain evidence="12">XCY_ONT2</strain>
    </source>
</reference>
<dbReference type="InterPro" id="IPR036187">
    <property type="entry name" value="DNA_mismatch_repair_MutS_sf"/>
</dbReference>
<comment type="function">
    <text evidence="9">Component of the post-replicative DNA mismatch repair system (MMR).</text>
</comment>
<evidence type="ECO:0000313" key="13">
    <source>
        <dbReference type="Proteomes" id="UP001329430"/>
    </source>
</evidence>
<keyword evidence="10" id="KW-0175">Coiled coil</keyword>
<dbReference type="Proteomes" id="UP001329430">
    <property type="component" value="Chromosome 1"/>
</dbReference>
<evidence type="ECO:0000256" key="2">
    <source>
        <dbReference type="ARBA" id="ARBA00006271"/>
    </source>
</evidence>
<dbReference type="InterPro" id="IPR045076">
    <property type="entry name" value="MutS"/>
</dbReference>
<evidence type="ECO:0000256" key="10">
    <source>
        <dbReference type="SAM" id="Coils"/>
    </source>
</evidence>
<dbReference type="GO" id="GO:0043570">
    <property type="term" value="P:maintenance of DNA repeat elements"/>
    <property type="evidence" value="ECO:0007669"/>
    <property type="project" value="UniProtKB-ARBA"/>
</dbReference>
<evidence type="ECO:0000259" key="11">
    <source>
        <dbReference type="PROSITE" id="PS00486"/>
    </source>
</evidence>
<organism evidence="12 13">
    <name type="scientific">Pyrocoelia pectoralis</name>
    <dbReference type="NCBI Taxonomy" id="417401"/>
    <lineage>
        <taxon>Eukaryota</taxon>
        <taxon>Metazoa</taxon>
        <taxon>Ecdysozoa</taxon>
        <taxon>Arthropoda</taxon>
        <taxon>Hexapoda</taxon>
        <taxon>Insecta</taxon>
        <taxon>Pterygota</taxon>
        <taxon>Neoptera</taxon>
        <taxon>Endopterygota</taxon>
        <taxon>Coleoptera</taxon>
        <taxon>Polyphaga</taxon>
        <taxon>Elateriformia</taxon>
        <taxon>Elateroidea</taxon>
        <taxon>Lampyridae</taxon>
        <taxon>Lampyrinae</taxon>
        <taxon>Pyrocoelia</taxon>
    </lineage>
</organism>
<feature type="domain" description="DNA mismatch repair proteins mutS family" evidence="11">
    <location>
        <begin position="735"/>
        <end position="751"/>
    </location>
</feature>
<keyword evidence="7 9" id="KW-0234">DNA repair</keyword>
<dbReference type="Gene3D" id="3.30.420.110">
    <property type="entry name" value="MutS, connector domain"/>
    <property type="match status" value="1"/>
</dbReference>
<dbReference type="PROSITE" id="PS00486">
    <property type="entry name" value="DNA_MISMATCH_REPAIR_2"/>
    <property type="match status" value="1"/>
</dbReference>
<dbReference type="InterPro" id="IPR000432">
    <property type="entry name" value="DNA_mismatch_repair_MutS_C"/>
</dbReference>
<dbReference type="Pfam" id="PF00488">
    <property type="entry name" value="MutS_V"/>
    <property type="match status" value="1"/>
</dbReference>
<dbReference type="SUPFAM" id="SSF48334">
    <property type="entry name" value="DNA repair protein MutS, domain III"/>
    <property type="match status" value="1"/>
</dbReference>
<dbReference type="InterPro" id="IPR007861">
    <property type="entry name" value="DNA_mismatch_repair_MutS_clamp"/>
</dbReference>
<comment type="similarity">
    <text evidence="2 9">Belongs to the DNA mismatch repair MutS family.</text>
</comment>
<dbReference type="GO" id="GO:0032301">
    <property type="term" value="C:MutSalpha complex"/>
    <property type="evidence" value="ECO:0007669"/>
    <property type="project" value="TreeGrafter"/>
</dbReference>
<dbReference type="GO" id="GO:0030983">
    <property type="term" value="F:mismatched DNA binding"/>
    <property type="evidence" value="ECO:0007669"/>
    <property type="project" value="InterPro"/>
</dbReference>
<keyword evidence="5" id="KW-0067">ATP-binding</keyword>
<dbReference type="InterPro" id="IPR007860">
    <property type="entry name" value="DNA_mmatch_repair_MutS_con_dom"/>
</dbReference>
<sequence>MTNVEPVNTFNLDLSQQISFVRYFRNLPEKPAATVRFFNRSDYYTIHGDDAIFAAQNLFGTHTVKYMGEQPKLSYIVLSRGNFEKFVRDLLLVKQYRVEVYVKPSQSKNNDWNLEYKGSPGNLTQFEELLFENSENVVNSVVMTIKLISNVTVALSCIDATEGQFYVSEFNDNDLFTELEAVIAQVSPKECIIPLGEAPELLSLHTMLQRSQILVSKVKKSDFVADDIDQDLNRLLYFLETQQRNASALPEMKLTEAMSCLQVGIKYLNLASDESNYNQFKISTYNANRYVRLDGAAISALNLFPKSTVSVNSQAAMSNSLLGVLDKCCTPQGHRLLAQWIKQPLRDLNLINERLEVVEALLHNSEVRHTLHGSCLTRTPDLLLLAKKLTNRKASLQDCYRVYQTVGSAPSMINVLRKAENSYIKALIIDPICDVLLDLERYQDMIEQTLDLDLVDRGEYFVKPSFNEQLQDLTNKKLKIEEKMQKVLRSAASELGFEAGKSIKLECTEQHGYFFRVTLKEEQALRKNKNFFIIDAIKGGVRFSNNALKQLNSDYMEINTNYEEEQKSVVKEIYEVAAGYGDTIRNLNAHIAKVDVLVSFANVAANSPIQFVRPKMHKEGSGILSLKKVRHPCLELQDGLTFIPNDVNFVSNEAVFYIMTGPNMGGKSTYIRSVGVAVLLAHIGSLVPCLEAEISLVDCILARVGANDSEIKGLSTFMLEMVETASIIKSATSNSLVIIDELGRGTSTYDGCGIAWSIAEYLATQIKCFTLFATHFHEITQLAEQYPTVHNLHVTAVTTDKTITSLYQVREGACDKSYGIHCARLAEFSKDVLEDATKRLQQLEGNEMKYIKDYEINLKRKIVEEGDKIVEKTWEICKKLNLEVSDEDLSNLKSIKTDIIESNLFVKGLLSD</sequence>
<keyword evidence="3 9" id="KW-0547">Nucleotide-binding</keyword>
<feature type="coiled-coil region" evidence="10">
    <location>
        <begin position="826"/>
        <end position="853"/>
    </location>
</feature>
<protein>
    <recommendedName>
        <fullName evidence="11">DNA mismatch repair proteins mutS family domain-containing protein</fullName>
    </recommendedName>
</protein>
<dbReference type="NCBIfam" id="NF003810">
    <property type="entry name" value="PRK05399.1"/>
    <property type="match status" value="1"/>
</dbReference>
<dbReference type="FunFam" id="3.40.50.300:FF:001115">
    <property type="entry name" value="DNA mismatch repair protein MSH2"/>
    <property type="match status" value="1"/>
</dbReference>
<dbReference type="FunFam" id="3.40.1170.10:FF:000003">
    <property type="entry name" value="DNA mismatch repair protein"/>
    <property type="match status" value="1"/>
</dbReference>
<proteinExistence type="inferred from homology"/>
<dbReference type="Gene3D" id="1.10.1420.10">
    <property type="match status" value="2"/>
</dbReference>
<keyword evidence="13" id="KW-1185">Reference proteome</keyword>
<dbReference type="Pfam" id="PF05190">
    <property type="entry name" value="MutS_IV"/>
    <property type="match status" value="1"/>
</dbReference>
<dbReference type="AlphaFoldDB" id="A0AAN7ZPM4"/>
<dbReference type="GO" id="GO:0006298">
    <property type="term" value="P:mismatch repair"/>
    <property type="evidence" value="ECO:0007669"/>
    <property type="project" value="InterPro"/>
</dbReference>
<dbReference type="PIRSF" id="PIRSF005813">
    <property type="entry name" value="MSH2"/>
    <property type="match status" value="1"/>
</dbReference>
<evidence type="ECO:0000256" key="5">
    <source>
        <dbReference type="ARBA" id="ARBA00022840"/>
    </source>
</evidence>
<dbReference type="Pfam" id="PF05188">
    <property type="entry name" value="MutS_II"/>
    <property type="match status" value="1"/>
</dbReference>
<keyword evidence="8" id="KW-0539">Nucleus</keyword>
<dbReference type="InterPro" id="IPR027417">
    <property type="entry name" value="P-loop_NTPase"/>
</dbReference>
<keyword evidence="6 9" id="KW-0238">DNA-binding</keyword>
<evidence type="ECO:0000256" key="3">
    <source>
        <dbReference type="ARBA" id="ARBA00022741"/>
    </source>
</evidence>
<dbReference type="InterPro" id="IPR007696">
    <property type="entry name" value="DNA_mismatch_repair_MutS_core"/>
</dbReference>
<comment type="caution">
    <text evidence="12">The sequence shown here is derived from an EMBL/GenBank/DDBJ whole genome shotgun (WGS) entry which is preliminary data.</text>
</comment>
<dbReference type="GO" id="GO:0005524">
    <property type="term" value="F:ATP binding"/>
    <property type="evidence" value="ECO:0007669"/>
    <property type="project" value="UniProtKB-KW"/>
</dbReference>
<evidence type="ECO:0000256" key="9">
    <source>
        <dbReference type="RuleBase" id="RU003756"/>
    </source>
</evidence>
<dbReference type="InterPro" id="IPR011184">
    <property type="entry name" value="DNA_mismatch_repair_Msh2"/>
</dbReference>
<dbReference type="Gene3D" id="3.40.1170.10">
    <property type="entry name" value="DNA repair protein MutS, domain I"/>
    <property type="match status" value="1"/>
</dbReference>
<dbReference type="Gene3D" id="3.40.50.300">
    <property type="entry name" value="P-loop containing nucleotide triphosphate hydrolases"/>
    <property type="match status" value="1"/>
</dbReference>
<dbReference type="SUPFAM" id="SSF52540">
    <property type="entry name" value="P-loop containing nucleoside triphosphate hydrolases"/>
    <property type="match status" value="1"/>
</dbReference>
<dbReference type="GO" id="GO:0006312">
    <property type="term" value="P:mitotic recombination"/>
    <property type="evidence" value="ECO:0007669"/>
    <property type="project" value="TreeGrafter"/>
</dbReference>
<evidence type="ECO:0000256" key="7">
    <source>
        <dbReference type="ARBA" id="ARBA00023204"/>
    </source>
</evidence>
<dbReference type="PANTHER" id="PTHR11361:SF35">
    <property type="entry name" value="DNA MISMATCH REPAIR PROTEIN MSH2"/>
    <property type="match status" value="1"/>
</dbReference>
<dbReference type="InterPro" id="IPR036678">
    <property type="entry name" value="MutS_con_dom_sf"/>
</dbReference>
<keyword evidence="4 9" id="KW-0227">DNA damage</keyword>
<accession>A0AAN7ZPM4</accession>
<evidence type="ECO:0000256" key="1">
    <source>
        <dbReference type="ARBA" id="ARBA00004123"/>
    </source>
</evidence>
<dbReference type="GO" id="GO:0140664">
    <property type="term" value="F:ATP-dependent DNA damage sensor activity"/>
    <property type="evidence" value="ECO:0007669"/>
    <property type="project" value="InterPro"/>
</dbReference>
<gene>
    <name evidence="12" type="ORF">RI129_001331</name>
</gene>
<evidence type="ECO:0000256" key="4">
    <source>
        <dbReference type="ARBA" id="ARBA00022763"/>
    </source>
</evidence>
<dbReference type="SMART" id="SM00534">
    <property type="entry name" value="MUTSac"/>
    <property type="match status" value="1"/>
</dbReference>
<dbReference type="Pfam" id="PF05192">
    <property type="entry name" value="MutS_III"/>
    <property type="match status" value="1"/>
</dbReference>
<dbReference type="FunFam" id="3.30.420.110:FF:000002">
    <property type="entry name" value="DNA mismatch repair protein"/>
    <property type="match status" value="1"/>
</dbReference>
<evidence type="ECO:0000256" key="8">
    <source>
        <dbReference type="ARBA" id="ARBA00023242"/>
    </source>
</evidence>
<comment type="subcellular location">
    <subcellularLocation>
        <location evidence="1">Nucleus</location>
    </subcellularLocation>
</comment>
<evidence type="ECO:0000313" key="12">
    <source>
        <dbReference type="EMBL" id="KAK5650302.1"/>
    </source>
</evidence>
<evidence type="ECO:0000256" key="6">
    <source>
        <dbReference type="ARBA" id="ARBA00023125"/>
    </source>
</evidence>
<dbReference type="SMART" id="SM00533">
    <property type="entry name" value="MUTSd"/>
    <property type="match status" value="1"/>
</dbReference>
<dbReference type="Pfam" id="PF01624">
    <property type="entry name" value="MutS_I"/>
    <property type="match status" value="1"/>
</dbReference>
<name>A0AAN7ZPM4_9COLE</name>
<dbReference type="SUPFAM" id="SSF53150">
    <property type="entry name" value="DNA repair protein MutS, domain II"/>
    <property type="match status" value="1"/>
</dbReference>
<dbReference type="EMBL" id="JAVRBK010000001">
    <property type="protein sequence ID" value="KAK5650302.1"/>
    <property type="molecule type" value="Genomic_DNA"/>
</dbReference>
<dbReference type="PANTHER" id="PTHR11361">
    <property type="entry name" value="DNA MISMATCH REPAIR PROTEIN MUTS FAMILY MEMBER"/>
    <property type="match status" value="1"/>
</dbReference>